<dbReference type="SUPFAM" id="SSF48256">
    <property type="entry name" value="Citrate synthase"/>
    <property type="match status" value="1"/>
</dbReference>
<dbReference type="UniPathway" id="UPA00223"/>
<dbReference type="PIRSF" id="PIRSF001369">
    <property type="entry name" value="Citrate_synth"/>
    <property type="match status" value="1"/>
</dbReference>
<comment type="pathway">
    <text evidence="1">Carbohydrate metabolism; tricarboxylic acid cycle.</text>
</comment>
<gene>
    <name evidence="7" type="ORF">GCWU000342_00923</name>
</gene>
<dbReference type="GO" id="GO:0036440">
    <property type="term" value="F:citrate synthase activity"/>
    <property type="evidence" value="ECO:0007669"/>
    <property type="project" value="UniProtKB-EC"/>
</dbReference>
<organism evidence="7 8">
    <name type="scientific">Shuttleworthella satelles DSM 14600</name>
    <dbReference type="NCBI Taxonomy" id="626523"/>
    <lineage>
        <taxon>Bacteria</taxon>
        <taxon>Bacillati</taxon>
        <taxon>Bacillota</taxon>
        <taxon>Clostridia</taxon>
        <taxon>Lachnospirales</taxon>
        <taxon>Lachnospiraceae</taxon>
        <taxon>Shuttleworthella</taxon>
    </lineage>
</organism>
<sequence>MSETNYSQITPIIEDLAKKSQKASYINPELYSTYNVKRGLRDINGRGVLVGITDISEVNATKRVGDAIIPCDGELYYRGYNVQDIVRNQSADNHFGFEEVIYLLLFGQLPTEKQFTDFKKLLSDYRSLPPNFTRDVIMKKPSQDMMNTLARSVLTLYAYDANPDQTSPVNVLRQCLQLIANFPLLSVYGYQVYKHYYENGSLILHNPNPALSTAENILHCLRADSSFSPLEAKLLDVCLILHAEHGGGNNSTFTTHLVSSSGTDTYSAIAAALGSLKGPRHGGANIKVIQMFADMKKQVRDWTDEGEVKQYLSDLLDGKVFDKAGLIYGLGHAVYSISDPRAITFKGFVEKLSREKGYEKEYALYQLVARLAPEVIADRRKIYKGVSPNVDFYSGFAYQMLGLPVELYTPIFAIARIAGWSAHRMEEISSDSKIMRPAYMTVQPHRDFVPMEDREETSLQED</sequence>
<keyword evidence="7" id="KW-0012">Acyltransferase</keyword>
<evidence type="ECO:0000256" key="6">
    <source>
        <dbReference type="PIRSR" id="PIRSR001369-1"/>
    </source>
</evidence>
<accession>C4GAH2</accession>
<evidence type="ECO:0000256" key="2">
    <source>
        <dbReference type="ARBA" id="ARBA00010566"/>
    </source>
</evidence>
<dbReference type="InterPro" id="IPR002020">
    <property type="entry name" value="Citrate_synthase"/>
</dbReference>
<dbReference type="GO" id="GO:0005975">
    <property type="term" value="P:carbohydrate metabolic process"/>
    <property type="evidence" value="ECO:0007669"/>
    <property type="project" value="TreeGrafter"/>
</dbReference>
<dbReference type="PANTHER" id="PTHR11739:SF4">
    <property type="entry name" value="CITRATE SYNTHASE, PEROXISOMAL"/>
    <property type="match status" value="1"/>
</dbReference>
<feature type="active site" evidence="6">
    <location>
        <position position="391"/>
    </location>
</feature>
<protein>
    <recommendedName>
        <fullName evidence="5">Citrate synthase</fullName>
    </recommendedName>
</protein>
<evidence type="ECO:0000313" key="8">
    <source>
        <dbReference type="Proteomes" id="UP000003494"/>
    </source>
</evidence>
<evidence type="ECO:0000256" key="3">
    <source>
        <dbReference type="ARBA" id="ARBA00022679"/>
    </source>
</evidence>
<evidence type="ECO:0000256" key="5">
    <source>
        <dbReference type="PIRNR" id="PIRNR001369"/>
    </source>
</evidence>
<comment type="catalytic activity">
    <reaction evidence="4">
        <text>oxaloacetate + acetyl-CoA + H2O = citrate + CoA + H(+)</text>
        <dbReference type="Rhea" id="RHEA:16845"/>
        <dbReference type="ChEBI" id="CHEBI:15377"/>
        <dbReference type="ChEBI" id="CHEBI:15378"/>
        <dbReference type="ChEBI" id="CHEBI:16452"/>
        <dbReference type="ChEBI" id="CHEBI:16947"/>
        <dbReference type="ChEBI" id="CHEBI:57287"/>
        <dbReference type="ChEBI" id="CHEBI:57288"/>
        <dbReference type="EC" id="2.3.3.16"/>
    </reaction>
</comment>
<dbReference type="EMBL" id="ACIP02000002">
    <property type="protein sequence ID" value="EEP28115.1"/>
    <property type="molecule type" value="Genomic_DNA"/>
</dbReference>
<dbReference type="AlphaFoldDB" id="C4GAH2"/>
<dbReference type="GO" id="GO:0006099">
    <property type="term" value="P:tricarboxylic acid cycle"/>
    <property type="evidence" value="ECO:0007669"/>
    <property type="project" value="UniProtKB-UniPathway"/>
</dbReference>
<dbReference type="STRING" id="626523.GCWU000342_00923"/>
<reference evidence="7" key="1">
    <citation type="submission" date="2009-04" db="EMBL/GenBank/DDBJ databases">
        <authorList>
            <person name="Weinstock G."/>
            <person name="Sodergren E."/>
            <person name="Clifton S."/>
            <person name="Fulton L."/>
            <person name="Fulton B."/>
            <person name="Courtney L."/>
            <person name="Fronick C."/>
            <person name="Harrison M."/>
            <person name="Strong C."/>
            <person name="Farmer C."/>
            <person name="Delahaunty K."/>
            <person name="Markovic C."/>
            <person name="Hall O."/>
            <person name="Minx P."/>
            <person name="Tomlinson C."/>
            <person name="Mitreva M."/>
            <person name="Nelson J."/>
            <person name="Hou S."/>
            <person name="Wollam A."/>
            <person name="Pepin K.H."/>
            <person name="Johnson M."/>
            <person name="Bhonagiri V."/>
            <person name="Nash W.E."/>
            <person name="Warren W."/>
            <person name="Chinwalla A."/>
            <person name="Mardis E.R."/>
            <person name="Wilson R.K."/>
        </authorList>
    </citation>
    <scope>NUCLEOTIDE SEQUENCE [LARGE SCALE GENOMIC DNA]</scope>
    <source>
        <strain evidence="7">DSM 14600</strain>
    </source>
</reference>
<dbReference type="InterPro" id="IPR024176">
    <property type="entry name" value="Citrate_synthase_bac-typ"/>
</dbReference>
<name>C4GAH2_9FIRM</name>
<proteinExistence type="inferred from homology"/>
<dbReference type="RefSeq" id="WP_006905934.1">
    <property type="nucleotide sequence ID" value="NZ_GG665866.1"/>
</dbReference>
<dbReference type="Gene3D" id="1.10.230.10">
    <property type="entry name" value="Cytochrome P450-Terp, domain 2"/>
    <property type="match status" value="1"/>
</dbReference>
<comment type="caution">
    <text evidence="7">The sequence shown here is derived from an EMBL/GenBank/DDBJ whole genome shotgun (WGS) entry which is preliminary data.</text>
</comment>
<dbReference type="Pfam" id="PF00285">
    <property type="entry name" value="Citrate_synt"/>
    <property type="match status" value="1"/>
</dbReference>
<dbReference type="eggNOG" id="COG0372">
    <property type="taxonomic scope" value="Bacteria"/>
</dbReference>
<dbReference type="InterPro" id="IPR036969">
    <property type="entry name" value="Citrate_synthase_sf"/>
</dbReference>
<dbReference type="InterPro" id="IPR016142">
    <property type="entry name" value="Citrate_synth-like_lrg_a-sub"/>
</dbReference>
<evidence type="ECO:0000256" key="4">
    <source>
        <dbReference type="ARBA" id="ARBA00049288"/>
    </source>
</evidence>
<dbReference type="HOGENOM" id="CLU_025068_2_2_9"/>
<evidence type="ECO:0000313" key="7">
    <source>
        <dbReference type="EMBL" id="EEP28115.1"/>
    </source>
</evidence>
<dbReference type="Proteomes" id="UP000003494">
    <property type="component" value="Unassembled WGS sequence"/>
</dbReference>
<dbReference type="CDD" id="cd06113">
    <property type="entry name" value="citrate_synt_like_1_2"/>
    <property type="match status" value="1"/>
</dbReference>
<keyword evidence="3 5" id="KW-0808">Transferase</keyword>
<dbReference type="PANTHER" id="PTHR11739">
    <property type="entry name" value="CITRATE SYNTHASE"/>
    <property type="match status" value="1"/>
</dbReference>
<feature type="active site" evidence="6">
    <location>
        <position position="332"/>
    </location>
</feature>
<dbReference type="NCBIfam" id="NF010635">
    <property type="entry name" value="PRK14032.1"/>
    <property type="match status" value="1"/>
</dbReference>
<keyword evidence="8" id="KW-1185">Reference proteome</keyword>
<comment type="similarity">
    <text evidence="2 5">Belongs to the citrate synthase family.</text>
</comment>
<dbReference type="PRINTS" id="PR00143">
    <property type="entry name" value="CITRTSNTHASE"/>
</dbReference>
<evidence type="ECO:0000256" key="1">
    <source>
        <dbReference type="ARBA" id="ARBA00005163"/>
    </source>
</evidence>
<dbReference type="GO" id="GO:0005829">
    <property type="term" value="C:cytosol"/>
    <property type="evidence" value="ECO:0007669"/>
    <property type="project" value="TreeGrafter"/>
</dbReference>
<dbReference type="Gene3D" id="1.10.580.10">
    <property type="entry name" value="Citrate Synthase, domain 1"/>
    <property type="match status" value="1"/>
</dbReference>
<dbReference type="InterPro" id="IPR016143">
    <property type="entry name" value="Citrate_synth-like_sm_a-sub"/>
</dbReference>